<dbReference type="AlphaFoldDB" id="A0AA96RLE8"/>
<dbReference type="PANTHER" id="PTHR30472">
    <property type="entry name" value="FERRIC ENTEROBACTIN TRANSPORT SYSTEM PERMEASE PROTEIN"/>
    <property type="match status" value="1"/>
</dbReference>
<evidence type="ECO:0000313" key="10">
    <source>
        <dbReference type="Proteomes" id="UP001304650"/>
    </source>
</evidence>
<evidence type="ECO:0000256" key="1">
    <source>
        <dbReference type="ARBA" id="ARBA00004651"/>
    </source>
</evidence>
<dbReference type="Pfam" id="PF01032">
    <property type="entry name" value="FecCD"/>
    <property type="match status" value="1"/>
</dbReference>
<dbReference type="FunFam" id="1.10.3470.10:FF:000001">
    <property type="entry name" value="Vitamin B12 ABC transporter permease BtuC"/>
    <property type="match status" value="1"/>
</dbReference>
<proteinExistence type="inferred from homology"/>
<dbReference type="InterPro" id="IPR037294">
    <property type="entry name" value="ABC_BtuC-like"/>
</dbReference>
<name>A0AA96RLE8_9BACL</name>
<sequence>MNASKRGRDITIRNKHISFLVSKKAIMIMLLLLVAVLLMMIISTGVGSITIKPVDVIRAVFGYGSDSSTMIVRTLRLPRVIVAVLIGASLGVAGTILQGIVRNPLTSPDTIGTTGGATLGAVAFFFFCSDKLSIHWLPVAAILGAFLATFLVYLLSWKNGITPLRLVLIGTGLTAAMSAISYLMMLTGPIVLANQSLTFMTGSIYGVSWTKAVYPLLPWVLVLIPVIFFYARHITIQSLGEDIAQSVGSHVQRQRFLLIMLSVALSGAAVAFGGAISFIGLMAPHISRRLVGPSFGALIPVTACTGALLLLSADLAGRFLFKPLDIPAGVFTAAIGAPIFIYVLYRSRNHG</sequence>
<feature type="transmembrane region" description="Helical" evidence="8">
    <location>
        <begin position="77"/>
        <end position="97"/>
    </location>
</feature>
<feature type="transmembrane region" description="Helical" evidence="8">
    <location>
        <begin position="256"/>
        <end position="283"/>
    </location>
</feature>
<feature type="transmembrane region" description="Helical" evidence="8">
    <location>
        <begin position="25"/>
        <end position="51"/>
    </location>
</feature>
<evidence type="ECO:0000256" key="5">
    <source>
        <dbReference type="ARBA" id="ARBA00022692"/>
    </source>
</evidence>
<evidence type="ECO:0000256" key="8">
    <source>
        <dbReference type="SAM" id="Phobius"/>
    </source>
</evidence>
<dbReference type="Gene3D" id="1.10.3470.10">
    <property type="entry name" value="ABC transporter involved in vitamin B12 uptake, BtuC"/>
    <property type="match status" value="1"/>
</dbReference>
<keyword evidence="7 8" id="KW-0472">Membrane</keyword>
<feature type="transmembrane region" description="Helical" evidence="8">
    <location>
        <begin position="328"/>
        <end position="345"/>
    </location>
</feature>
<dbReference type="GO" id="GO:0005886">
    <property type="term" value="C:plasma membrane"/>
    <property type="evidence" value="ECO:0007669"/>
    <property type="project" value="UniProtKB-SubCell"/>
</dbReference>
<evidence type="ECO:0000256" key="2">
    <source>
        <dbReference type="ARBA" id="ARBA00007935"/>
    </source>
</evidence>
<keyword evidence="5 8" id="KW-0812">Transmembrane</keyword>
<dbReference type="InterPro" id="IPR000522">
    <property type="entry name" value="ABC_transptr_permease_BtuC"/>
</dbReference>
<dbReference type="PANTHER" id="PTHR30472:SF24">
    <property type="entry name" value="FERRIC ENTEROBACTIN TRANSPORT SYSTEM PERMEASE PROTEIN FEPG"/>
    <property type="match status" value="1"/>
</dbReference>
<dbReference type="RefSeq" id="WP_314802455.1">
    <property type="nucleotide sequence ID" value="NZ_CP130319.1"/>
</dbReference>
<gene>
    <name evidence="9" type="ORF">MJB10_05650</name>
</gene>
<evidence type="ECO:0000256" key="7">
    <source>
        <dbReference type="ARBA" id="ARBA00023136"/>
    </source>
</evidence>
<keyword evidence="3" id="KW-0813">Transport</keyword>
<evidence type="ECO:0000256" key="4">
    <source>
        <dbReference type="ARBA" id="ARBA00022475"/>
    </source>
</evidence>
<feature type="transmembrane region" description="Helical" evidence="8">
    <location>
        <begin position="109"/>
        <end position="127"/>
    </location>
</feature>
<feature type="transmembrane region" description="Helical" evidence="8">
    <location>
        <begin position="212"/>
        <end position="231"/>
    </location>
</feature>
<feature type="transmembrane region" description="Helical" evidence="8">
    <location>
        <begin position="166"/>
        <end position="192"/>
    </location>
</feature>
<dbReference type="CDD" id="cd06550">
    <property type="entry name" value="TM_ABC_iron-siderophores_like"/>
    <property type="match status" value="1"/>
</dbReference>
<keyword evidence="4" id="KW-1003">Cell membrane</keyword>
<protein>
    <submittedName>
        <fullName evidence="9">Iron ABC transporter permease</fullName>
    </submittedName>
</protein>
<evidence type="ECO:0000256" key="6">
    <source>
        <dbReference type="ARBA" id="ARBA00022989"/>
    </source>
</evidence>
<accession>A0AA96RLE8</accession>
<dbReference type="GO" id="GO:0022857">
    <property type="term" value="F:transmembrane transporter activity"/>
    <property type="evidence" value="ECO:0007669"/>
    <property type="project" value="InterPro"/>
</dbReference>
<keyword evidence="6 8" id="KW-1133">Transmembrane helix</keyword>
<organism evidence="9 10">
    <name type="scientific">Paenibacillus roseopurpureus</name>
    <dbReference type="NCBI Taxonomy" id="2918901"/>
    <lineage>
        <taxon>Bacteria</taxon>
        <taxon>Bacillati</taxon>
        <taxon>Bacillota</taxon>
        <taxon>Bacilli</taxon>
        <taxon>Bacillales</taxon>
        <taxon>Paenibacillaceae</taxon>
        <taxon>Paenibacillus</taxon>
    </lineage>
</organism>
<reference evidence="9" key="1">
    <citation type="submission" date="2022-02" db="EMBL/GenBank/DDBJ databases">
        <title>Paenibacillus sp. MBLB1832 Whole Genome Shotgun Sequencing.</title>
        <authorList>
            <person name="Hwang C.Y."/>
            <person name="Cho E.-S."/>
            <person name="Seo M.-J."/>
        </authorList>
    </citation>
    <scope>NUCLEOTIDE SEQUENCE</scope>
    <source>
        <strain evidence="9">MBLB1832</strain>
    </source>
</reference>
<dbReference type="Proteomes" id="UP001304650">
    <property type="component" value="Chromosome"/>
</dbReference>
<keyword evidence="10" id="KW-1185">Reference proteome</keyword>
<feature type="transmembrane region" description="Helical" evidence="8">
    <location>
        <begin position="295"/>
        <end position="316"/>
    </location>
</feature>
<dbReference type="SUPFAM" id="SSF81345">
    <property type="entry name" value="ABC transporter involved in vitamin B12 uptake, BtuC"/>
    <property type="match status" value="1"/>
</dbReference>
<comment type="subcellular location">
    <subcellularLocation>
        <location evidence="1">Cell membrane</location>
        <topology evidence="1">Multi-pass membrane protein</topology>
    </subcellularLocation>
</comment>
<dbReference type="EMBL" id="CP130319">
    <property type="protein sequence ID" value="WNR45590.1"/>
    <property type="molecule type" value="Genomic_DNA"/>
</dbReference>
<feature type="transmembrane region" description="Helical" evidence="8">
    <location>
        <begin position="133"/>
        <end position="154"/>
    </location>
</feature>
<dbReference type="GO" id="GO:0033214">
    <property type="term" value="P:siderophore-iron import into cell"/>
    <property type="evidence" value="ECO:0007669"/>
    <property type="project" value="TreeGrafter"/>
</dbReference>
<evidence type="ECO:0000313" key="9">
    <source>
        <dbReference type="EMBL" id="WNR45590.1"/>
    </source>
</evidence>
<comment type="similarity">
    <text evidence="2">Belongs to the binding-protein-dependent transport system permease family. FecCD subfamily.</text>
</comment>
<dbReference type="KEGG" id="proo:MJB10_05650"/>
<evidence type="ECO:0000256" key="3">
    <source>
        <dbReference type="ARBA" id="ARBA00022448"/>
    </source>
</evidence>